<evidence type="ECO:0000256" key="2">
    <source>
        <dbReference type="ARBA" id="ARBA00022771"/>
    </source>
</evidence>
<dbReference type="Gene3D" id="2.30.30.490">
    <property type="match status" value="1"/>
</dbReference>
<comment type="caution">
    <text evidence="10">The sequence shown here is derived from an EMBL/GenBank/DDBJ whole genome shotgun (WGS) entry which is preliminary data.</text>
</comment>
<dbReference type="Pfam" id="PF13832">
    <property type="entry name" value="zf-HC5HC2H_2"/>
    <property type="match status" value="1"/>
</dbReference>
<feature type="domain" description="SANT" evidence="8">
    <location>
        <begin position="437"/>
        <end position="489"/>
    </location>
</feature>
<dbReference type="Pfam" id="PF01426">
    <property type="entry name" value="BAH"/>
    <property type="match status" value="1"/>
</dbReference>
<keyword evidence="3" id="KW-0862">Zinc</keyword>
<dbReference type="EMBL" id="JAFCIX010000555">
    <property type="protein sequence ID" value="KAH6587619.1"/>
    <property type="molecule type" value="Genomic_DNA"/>
</dbReference>
<reference evidence="10 11" key="1">
    <citation type="submission" date="2021-02" db="EMBL/GenBank/DDBJ databases">
        <title>Variation within the Batrachochytrium salamandrivorans European outbreak.</title>
        <authorList>
            <person name="Kelly M."/>
            <person name="Pasmans F."/>
            <person name="Shea T.P."/>
            <person name="Munoz J.F."/>
            <person name="Carranza S."/>
            <person name="Cuomo C.A."/>
            <person name="Martel A."/>
        </authorList>
    </citation>
    <scope>NUCLEOTIDE SEQUENCE [LARGE SCALE GENOMIC DNA]</scope>
    <source>
        <strain evidence="10 11">AMFP18/2</strain>
    </source>
</reference>
<dbReference type="Proteomes" id="UP001648503">
    <property type="component" value="Unassembled WGS sequence"/>
</dbReference>
<dbReference type="InterPro" id="IPR013083">
    <property type="entry name" value="Znf_RING/FYVE/PHD"/>
</dbReference>
<sequence>MANPAPAVAEQILSQVTLKRVTYKLNDFVFLKPETDNECFYVGRIAEFLADEKAPLVPVKIKVAWFSRPKDVLGGSRRKHFDPRLLVATMNTDINPISAIIRKCDIKHMSHIQNMDTYKSLEDTFYYNQLYDRHTRRLYDVIPIESAKNLPLRILRHLASFQFILVEAGNADSFITKRICQSCSGWCRPEEPIASCGKCTKIFHLDCLGMTKKPPKGYTWQCSSCLKALGINSKEAINDVDPDDPSEDMDDNSTPTSCKAAVPIDFDADDGKEDDIPRVHDHNPLFPFCYFGEHASINDLDDEKAHPKSSSRIGKGFQADIPDWCDPSASTDEARPVVFVDDSPQQSVFPFRRRGRQRQSKTDIIIDRSCTNELVYCGDTLFEASIDVDKYVHQLYEMAATTHLHGDIIYSCILQLFQHRSDLEHSADWLGELVSRSHSMKWPDGDIKAFEKGVAKYGHELSWVRKEFLPKRTLKEIVLYFYIWKKTPRYYPVYSQYCLIYRPKKILKGADLRCSSIANGMDLSDFSSEEDDESQKPKPPGSWTECANCFNNVTVTRPAGLLSAHGQQQYWCIDCHTYFITYATSRVIADTVKKANRDREKKRKAGEFVEEGAPTPKKRGRPPGRTRTAPKSDSEPRRSIVEEDISFVETCVCAVCLDTTETKASWIVRCTGCKITVHTLCYGISAESPGDITQFRCDRCVNSSSPDASLIYDCVLCTDAFSHSISPIKRTAGSNWAHVQCAIWHAEPTFENTSSMEPIECIGLIDRKRWQEVCMICNVPKGACVICDEPGCTAACHVTCAQYCDSWVASIYFSAARTSGEPRLSPVIFCPLHIRKNFLNLPQLESLHTTSEGHSISENLRQYVLDGKSSNSDPKTRCQKRAFSRNLSGLCLCHGSGGTTQRTSISEGYTVLATADVAPVLPPPETILHTGDDVSNSSSLQLARKAVDSSHTSIPGSEIEHCRKCGTNISPFWFCLDDLNGKDQIRSKAWLTSLDSFKAQLCFACVFRFKMESE</sequence>
<dbReference type="SUPFAM" id="SSF46689">
    <property type="entry name" value="Homeodomain-like"/>
    <property type="match status" value="1"/>
</dbReference>
<evidence type="ECO:0000313" key="11">
    <source>
        <dbReference type="Proteomes" id="UP001648503"/>
    </source>
</evidence>
<accession>A0ABQ8EW21</accession>
<evidence type="ECO:0000256" key="4">
    <source>
        <dbReference type="PROSITE-ProRule" id="PRU00146"/>
    </source>
</evidence>
<dbReference type="InterPro" id="IPR029617">
    <property type="entry name" value="Snt2"/>
</dbReference>
<organism evidence="10 11">
    <name type="scientific">Batrachochytrium salamandrivorans</name>
    <dbReference type="NCBI Taxonomy" id="1357716"/>
    <lineage>
        <taxon>Eukaryota</taxon>
        <taxon>Fungi</taxon>
        <taxon>Fungi incertae sedis</taxon>
        <taxon>Chytridiomycota</taxon>
        <taxon>Chytridiomycota incertae sedis</taxon>
        <taxon>Chytridiomycetes</taxon>
        <taxon>Rhizophydiales</taxon>
        <taxon>Rhizophydiales incertae sedis</taxon>
        <taxon>Batrachochytrium</taxon>
    </lineage>
</organism>
<feature type="compositionally biased region" description="Acidic residues" evidence="5">
    <location>
        <begin position="238"/>
        <end position="251"/>
    </location>
</feature>
<dbReference type="InterPro" id="IPR043151">
    <property type="entry name" value="BAH_sf"/>
</dbReference>
<dbReference type="PROSITE" id="PS50016">
    <property type="entry name" value="ZF_PHD_2"/>
    <property type="match status" value="1"/>
</dbReference>
<proteinExistence type="predicted"/>
<evidence type="ECO:0000259" key="6">
    <source>
        <dbReference type="PROSITE" id="PS50016"/>
    </source>
</evidence>
<evidence type="ECO:0000313" key="10">
    <source>
        <dbReference type="EMBL" id="KAH6587619.1"/>
    </source>
</evidence>
<dbReference type="InterPro" id="IPR034732">
    <property type="entry name" value="EPHD"/>
</dbReference>
<feature type="domain" description="PHD-type" evidence="9">
    <location>
        <begin position="711"/>
        <end position="834"/>
    </location>
</feature>
<dbReference type="InterPro" id="IPR019787">
    <property type="entry name" value="Znf_PHD-finger"/>
</dbReference>
<dbReference type="InterPro" id="IPR001025">
    <property type="entry name" value="BAH_dom"/>
</dbReference>
<dbReference type="SUPFAM" id="SSF57903">
    <property type="entry name" value="FYVE/PHD zinc finger"/>
    <property type="match status" value="2"/>
</dbReference>
<dbReference type="PROSITE" id="PS51805">
    <property type="entry name" value="EPHD"/>
    <property type="match status" value="1"/>
</dbReference>
<dbReference type="PANTHER" id="PTHR47672:SF1">
    <property type="entry name" value="E3 UBIQUITIN-PROTEIN LIGASE SNT2"/>
    <property type="match status" value="1"/>
</dbReference>
<name>A0ABQ8EW21_9FUNG</name>
<gene>
    <name evidence="10" type="ORF">BASA50_011223</name>
</gene>
<feature type="domain" description="BAH" evidence="7">
    <location>
        <begin position="21"/>
        <end position="142"/>
    </location>
</feature>
<evidence type="ECO:0000259" key="8">
    <source>
        <dbReference type="PROSITE" id="PS51293"/>
    </source>
</evidence>
<dbReference type="InterPro" id="IPR001965">
    <property type="entry name" value="Znf_PHD"/>
</dbReference>
<evidence type="ECO:0000256" key="3">
    <source>
        <dbReference type="ARBA" id="ARBA00022833"/>
    </source>
</evidence>
<feature type="domain" description="PHD-type" evidence="6">
    <location>
        <begin position="177"/>
        <end position="228"/>
    </location>
</feature>
<dbReference type="InterPro" id="IPR017884">
    <property type="entry name" value="SANT_dom"/>
</dbReference>
<evidence type="ECO:0000259" key="9">
    <source>
        <dbReference type="PROSITE" id="PS51805"/>
    </source>
</evidence>
<keyword evidence="11" id="KW-1185">Reference proteome</keyword>
<evidence type="ECO:0000259" key="7">
    <source>
        <dbReference type="PROSITE" id="PS51038"/>
    </source>
</evidence>
<dbReference type="PROSITE" id="PS51038">
    <property type="entry name" value="BAH"/>
    <property type="match status" value="1"/>
</dbReference>
<keyword evidence="1" id="KW-0479">Metal-binding</keyword>
<feature type="region of interest" description="Disordered" evidence="5">
    <location>
        <begin position="594"/>
        <end position="638"/>
    </location>
</feature>
<dbReference type="PANTHER" id="PTHR47672">
    <property type="entry name" value="E3 UBIQUITIN-PROTEIN LIGASE SNT2"/>
    <property type="match status" value="1"/>
</dbReference>
<feature type="region of interest" description="Disordered" evidence="5">
    <location>
        <begin position="236"/>
        <end position="256"/>
    </location>
</feature>
<dbReference type="Pfam" id="PF13831">
    <property type="entry name" value="PHD_2"/>
    <property type="match status" value="1"/>
</dbReference>
<dbReference type="InterPro" id="IPR009057">
    <property type="entry name" value="Homeodomain-like_sf"/>
</dbReference>
<evidence type="ECO:0000256" key="5">
    <source>
        <dbReference type="SAM" id="MobiDB-lite"/>
    </source>
</evidence>
<dbReference type="Gene3D" id="3.30.40.10">
    <property type="entry name" value="Zinc/RING finger domain, C3HC4 (zinc finger)"/>
    <property type="match status" value="3"/>
</dbReference>
<dbReference type="SMART" id="SM00249">
    <property type="entry name" value="PHD"/>
    <property type="match status" value="3"/>
</dbReference>
<dbReference type="SMART" id="SM00439">
    <property type="entry name" value="BAH"/>
    <property type="match status" value="1"/>
</dbReference>
<keyword evidence="2 4" id="KW-0863">Zinc-finger</keyword>
<protein>
    <submittedName>
        <fullName evidence="10">Uncharacterized protein</fullName>
    </submittedName>
</protein>
<dbReference type="PROSITE" id="PS51293">
    <property type="entry name" value="SANT"/>
    <property type="match status" value="1"/>
</dbReference>
<dbReference type="InterPro" id="IPR011011">
    <property type="entry name" value="Znf_FYVE_PHD"/>
</dbReference>
<evidence type="ECO:0000256" key="1">
    <source>
        <dbReference type="ARBA" id="ARBA00022723"/>
    </source>
</evidence>
<dbReference type="Gene3D" id="1.10.10.60">
    <property type="entry name" value="Homeodomain-like"/>
    <property type="match status" value="1"/>
</dbReference>